<sequence length="36" mass="4060">MNIEELRPSALPPAAHLLSGRVPQIEPTRRRPTLEI</sequence>
<protein>
    <submittedName>
        <fullName evidence="2">Uncharacterized protein</fullName>
    </submittedName>
</protein>
<dbReference type="AlphaFoldDB" id="A0A4Z2EDZ0"/>
<reference evidence="2 3" key="1">
    <citation type="submission" date="2019-03" db="EMBL/GenBank/DDBJ databases">
        <title>First draft genome of Liparis tanakae, snailfish: a comprehensive survey of snailfish specific genes.</title>
        <authorList>
            <person name="Kim W."/>
            <person name="Song I."/>
            <person name="Jeong J.-H."/>
            <person name="Kim D."/>
            <person name="Kim S."/>
            <person name="Ryu S."/>
            <person name="Song J.Y."/>
            <person name="Lee S.K."/>
        </authorList>
    </citation>
    <scope>NUCLEOTIDE SEQUENCE [LARGE SCALE GENOMIC DNA]</scope>
    <source>
        <tissue evidence="2">Muscle</tissue>
    </source>
</reference>
<dbReference type="EMBL" id="SRLO01008881">
    <property type="protein sequence ID" value="TNN27107.1"/>
    <property type="molecule type" value="Genomic_DNA"/>
</dbReference>
<organism evidence="2 3">
    <name type="scientific">Liparis tanakae</name>
    <name type="common">Tanaka's snailfish</name>
    <dbReference type="NCBI Taxonomy" id="230148"/>
    <lineage>
        <taxon>Eukaryota</taxon>
        <taxon>Metazoa</taxon>
        <taxon>Chordata</taxon>
        <taxon>Craniata</taxon>
        <taxon>Vertebrata</taxon>
        <taxon>Euteleostomi</taxon>
        <taxon>Actinopterygii</taxon>
        <taxon>Neopterygii</taxon>
        <taxon>Teleostei</taxon>
        <taxon>Neoteleostei</taxon>
        <taxon>Acanthomorphata</taxon>
        <taxon>Eupercaria</taxon>
        <taxon>Perciformes</taxon>
        <taxon>Cottioidei</taxon>
        <taxon>Cottales</taxon>
        <taxon>Liparidae</taxon>
        <taxon>Liparis</taxon>
    </lineage>
</organism>
<gene>
    <name evidence="2" type="ORF">EYF80_062750</name>
</gene>
<evidence type="ECO:0000256" key="1">
    <source>
        <dbReference type="SAM" id="MobiDB-lite"/>
    </source>
</evidence>
<proteinExistence type="predicted"/>
<feature type="region of interest" description="Disordered" evidence="1">
    <location>
        <begin position="14"/>
        <end position="36"/>
    </location>
</feature>
<comment type="caution">
    <text evidence="2">The sequence shown here is derived from an EMBL/GenBank/DDBJ whole genome shotgun (WGS) entry which is preliminary data.</text>
</comment>
<feature type="compositionally biased region" description="Basic and acidic residues" evidence="1">
    <location>
        <begin position="27"/>
        <end position="36"/>
    </location>
</feature>
<keyword evidence="3" id="KW-1185">Reference proteome</keyword>
<accession>A0A4Z2EDZ0</accession>
<name>A0A4Z2EDZ0_9TELE</name>
<dbReference type="Proteomes" id="UP000314294">
    <property type="component" value="Unassembled WGS sequence"/>
</dbReference>
<evidence type="ECO:0000313" key="3">
    <source>
        <dbReference type="Proteomes" id="UP000314294"/>
    </source>
</evidence>
<evidence type="ECO:0000313" key="2">
    <source>
        <dbReference type="EMBL" id="TNN27107.1"/>
    </source>
</evidence>